<sequence>MGCKALISRAAMVAVIGAVAGCASSGYRMPPPGAAPYAAPAAPYAPAPYPAPAYAPAPALPAAVATIPVAAPAPAPVDGISGLTEREPDLCGARTHSAAVGQPSSAIAGLGLTKTYRVVEYRGIEPQDYDPNRIVFRLDAAGIITKVDCG</sequence>
<reference evidence="2 3" key="1">
    <citation type="submission" date="2024-09" db="EMBL/GenBank/DDBJ databases">
        <authorList>
            <person name="Sun Q."/>
            <person name="Mori K."/>
        </authorList>
    </citation>
    <scope>NUCLEOTIDE SEQUENCE [LARGE SCALE GENOMIC DNA]</scope>
    <source>
        <strain evidence="2 3">CCM 7904</strain>
    </source>
</reference>
<evidence type="ECO:0000256" key="1">
    <source>
        <dbReference type="SAM" id="SignalP"/>
    </source>
</evidence>
<keyword evidence="1" id="KW-0732">Signal</keyword>
<protein>
    <recommendedName>
        <fullName evidence="4">Peptidase inhibitor I78 family protein</fullName>
    </recommendedName>
</protein>
<evidence type="ECO:0000313" key="3">
    <source>
        <dbReference type="Proteomes" id="UP001589795"/>
    </source>
</evidence>
<organism evidence="2 3">
    <name type="scientific">Paracoccus rhizosphaerae</name>
    <dbReference type="NCBI Taxonomy" id="1133347"/>
    <lineage>
        <taxon>Bacteria</taxon>
        <taxon>Pseudomonadati</taxon>
        <taxon>Pseudomonadota</taxon>
        <taxon>Alphaproteobacteria</taxon>
        <taxon>Rhodobacterales</taxon>
        <taxon>Paracoccaceae</taxon>
        <taxon>Paracoccus</taxon>
    </lineage>
</organism>
<gene>
    <name evidence="2" type="ORF">ACFFIZ_05770</name>
</gene>
<dbReference type="Proteomes" id="UP001589795">
    <property type="component" value="Unassembled WGS sequence"/>
</dbReference>
<feature type="signal peptide" evidence="1">
    <location>
        <begin position="1"/>
        <end position="20"/>
    </location>
</feature>
<dbReference type="RefSeq" id="WP_265505243.1">
    <property type="nucleotide sequence ID" value="NZ_JAOTBE010000001.1"/>
</dbReference>
<feature type="chain" id="PRO_5045297059" description="Peptidase inhibitor I78 family protein" evidence="1">
    <location>
        <begin position="21"/>
        <end position="150"/>
    </location>
</feature>
<dbReference type="Gene3D" id="3.30.10.10">
    <property type="entry name" value="Trypsin Inhibitor V, subunit A"/>
    <property type="match status" value="1"/>
</dbReference>
<dbReference type="EMBL" id="JBHLWQ010000055">
    <property type="protein sequence ID" value="MFC0199837.1"/>
    <property type="molecule type" value="Genomic_DNA"/>
</dbReference>
<dbReference type="PROSITE" id="PS51257">
    <property type="entry name" value="PROKAR_LIPOPROTEIN"/>
    <property type="match status" value="1"/>
</dbReference>
<proteinExistence type="predicted"/>
<evidence type="ECO:0008006" key="4">
    <source>
        <dbReference type="Google" id="ProtNLM"/>
    </source>
</evidence>
<comment type="caution">
    <text evidence="2">The sequence shown here is derived from an EMBL/GenBank/DDBJ whole genome shotgun (WGS) entry which is preliminary data.</text>
</comment>
<evidence type="ECO:0000313" key="2">
    <source>
        <dbReference type="EMBL" id="MFC0199837.1"/>
    </source>
</evidence>
<name>A0ABV6CHJ7_9RHOB</name>
<keyword evidence="3" id="KW-1185">Reference proteome</keyword>
<accession>A0ABV6CHJ7</accession>